<evidence type="ECO:0000313" key="2">
    <source>
        <dbReference type="EMBL" id="KAG2954665.1"/>
    </source>
</evidence>
<accession>A0A329T227</accession>
<dbReference type="EMBL" id="RCML01001184">
    <property type="protein sequence ID" value="KAG2964714.1"/>
    <property type="molecule type" value="Genomic_DNA"/>
</dbReference>
<dbReference type="Proteomes" id="UP000697107">
    <property type="component" value="Unassembled WGS sequence"/>
</dbReference>
<name>A0A329T227_9STRA</name>
<dbReference type="Proteomes" id="UP000774804">
    <property type="component" value="Unassembled WGS sequence"/>
</dbReference>
<dbReference type="Proteomes" id="UP000736787">
    <property type="component" value="Unassembled WGS sequence"/>
</dbReference>
<reference evidence="5 6" key="1">
    <citation type="submission" date="2018-01" db="EMBL/GenBank/DDBJ databases">
        <title>Draft genome of the strawberry crown rot pathogen Phytophthora cactorum.</title>
        <authorList>
            <person name="Armitage A.D."/>
            <person name="Lysoe E."/>
            <person name="Nellist C.F."/>
            <person name="Harrison R.J."/>
            <person name="Brurberg M.B."/>
        </authorList>
    </citation>
    <scope>NUCLEOTIDE SEQUENCE [LARGE SCALE GENOMIC DNA]</scope>
    <source>
        <strain evidence="5 6">10300</strain>
    </source>
</reference>
<proteinExistence type="predicted"/>
<dbReference type="EMBL" id="RCMV01000135">
    <property type="protein sequence ID" value="KAG3223738.1"/>
    <property type="molecule type" value="Genomic_DNA"/>
</dbReference>
<keyword evidence="6" id="KW-1185">Reference proteome</keyword>
<dbReference type="Proteomes" id="UP000760860">
    <property type="component" value="Unassembled WGS sequence"/>
</dbReference>
<evidence type="ECO:0000313" key="3">
    <source>
        <dbReference type="EMBL" id="KAG2964714.1"/>
    </source>
</evidence>
<evidence type="ECO:0000313" key="1">
    <source>
        <dbReference type="EMBL" id="KAG2940646.1"/>
    </source>
</evidence>
<dbReference type="EMBL" id="RCMK01000011">
    <property type="protein sequence ID" value="KAG2954665.1"/>
    <property type="molecule type" value="Genomic_DNA"/>
</dbReference>
<gene>
    <name evidence="5" type="ORF">PC110_g1030</name>
    <name evidence="1" type="ORF">PC115_g2420</name>
    <name evidence="2" type="ORF">PC117_g1061</name>
    <name evidence="3" type="ORF">PC118_g20156</name>
    <name evidence="4" type="ORF">PC129_g5575</name>
</gene>
<evidence type="ECO:0000313" key="6">
    <source>
        <dbReference type="Proteomes" id="UP000251314"/>
    </source>
</evidence>
<dbReference type="VEuPathDB" id="FungiDB:PC110_g1030"/>
<evidence type="ECO:0000313" key="5">
    <source>
        <dbReference type="EMBL" id="RAW42811.1"/>
    </source>
</evidence>
<dbReference type="OrthoDB" id="10350013at2759"/>
<dbReference type="Proteomes" id="UP000251314">
    <property type="component" value="Unassembled WGS sequence"/>
</dbReference>
<dbReference type="EMBL" id="RCMI01000035">
    <property type="protein sequence ID" value="KAG2940646.1"/>
    <property type="molecule type" value="Genomic_DNA"/>
</dbReference>
<organism evidence="5 6">
    <name type="scientific">Phytophthora cactorum</name>
    <dbReference type="NCBI Taxonomy" id="29920"/>
    <lineage>
        <taxon>Eukaryota</taxon>
        <taxon>Sar</taxon>
        <taxon>Stramenopiles</taxon>
        <taxon>Oomycota</taxon>
        <taxon>Peronosporomycetes</taxon>
        <taxon>Peronosporales</taxon>
        <taxon>Peronosporaceae</taxon>
        <taxon>Phytophthora</taxon>
    </lineage>
</organism>
<comment type="caution">
    <text evidence="5">The sequence shown here is derived from an EMBL/GenBank/DDBJ whole genome shotgun (WGS) entry which is preliminary data.</text>
</comment>
<evidence type="ECO:0000313" key="4">
    <source>
        <dbReference type="EMBL" id="KAG3223738.1"/>
    </source>
</evidence>
<dbReference type="AlphaFoldDB" id="A0A329T227"/>
<dbReference type="EMBL" id="MJFZ01000011">
    <property type="protein sequence ID" value="RAW42811.1"/>
    <property type="molecule type" value="Genomic_DNA"/>
</dbReference>
<protein>
    <submittedName>
        <fullName evidence="5">Uncharacterized protein</fullName>
    </submittedName>
</protein>
<sequence length="40" mass="4727">MDDEDMNNNYRVRKAPASWTETQGTPEDVVFVYAVETRYK</sequence>
<reference evidence="1" key="2">
    <citation type="submission" date="2018-10" db="EMBL/GenBank/DDBJ databases">
        <title>Effector identification in a new, highly contiguous assembly of the strawberry crown rot pathogen Phytophthora cactorum.</title>
        <authorList>
            <person name="Armitage A.D."/>
            <person name="Nellist C.F."/>
            <person name="Bates H."/>
            <person name="Vickerstaff R.J."/>
            <person name="Harrison R.J."/>
        </authorList>
    </citation>
    <scope>NUCLEOTIDE SEQUENCE</scope>
    <source>
        <strain evidence="1">4032</strain>
        <strain evidence="2">4040</strain>
        <strain evidence="3">P415</strain>
        <strain evidence="4">P421</strain>
    </source>
</reference>